<dbReference type="Proteomes" id="UP000499080">
    <property type="component" value="Unassembled WGS sequence"/>
</dbReference>
<evidence type="ECO:0000313" key="1">
    <source>
        <dbReference type="EMBL" id="GBM89816.1"/>
    </source>
</evidence>
<organism evidence="1 2">
    <name type="scientific">Araneus ventricosus</name>
    <name type="common">Orbweaver spider</name>
    <name type="synonym">Epeira ventricosa</name>
    <dbReference type="NCBI Taxonomy" id="182803"/>
    <lineage>
        <taxon>Eukaryota</taxon>
        <taxon>Metazoa</taxon>
        <taxon>Ecdysozoa</taxon>
        <taxon>Arthropoda</taxon>
        <taxon>Chelicerata</taxon>
        <taxon>Arachnida</taxon>
        <taxon>Araneae</taxon>
        <taxon>Araneomorphae</taxon>
        <taxon>Entelegynae</taxon>
        <taxon>Araneoidea</taxon>
        <taxon>Araneidae</taxon>
        <taxon>Araneus</taxon>
    </lineage>
</organism>
<sequence length="34" mass="3409">MCGPSLTPGNHYFQTQSATAVSDGLFSPLAGVGP</sequence>
<evidence type="ECO:0000313" key="2">
    <source>
        <dbReference type="Proteomes" id="UP000499080"/>
    </source>
</evidence>
<keyword evidence="2" id="KW-1185">Reference proteome</keyword>
<gene>
    <name evidence="1" type="ORF">AVEN_181233_1</name>
</gene>
<dbReference type="EMBL" id="BGPR01190476">
    <property type="protein sequence ID" value="GBM89816.1"/>
    <property type="molecule type" value="Genomic_DNA"/>
</dbReference>
<name>A0A4Y2JKY9_ARAVE</name>
<reference evidence="1 2" key="1">
    <citation type="journal article" date="2019" name="Sci. Rep.">
        <title>Orb-weaving spider Araneus ventricosus genome elucidates the spidroin gene catalogue.</title>
        <authorList>
            <person name="Kono N."/>
            <person name="Nakamura H."/>
            <person name="Ohtoshi R."/>
            <person name="Moran D.A.P."/>
            <person name="Shinohara A."/>
            <person name="Yoshida Y."/>
            <person name="Fujiwara M."/>
            <person name="Mori M."/>
            <person name="Tomita M."/>
            <person name="Arakawa K."/>
        </authorList>
    </citation>
    <scope>NUCLEOTIDE SEQUENCE [LARGE SCALE GENOMIC DNA]</scope>
</reference>
<proteinExistence type="predicted"/>
<feature type="non-terminal residue" evidence="1">
    <location>
        <position position="1"/>
    </location>
</feature>
<comment type="caution">
    <text evidence="1">The sequence shown here is derived from an EMBL/GenBank/DDBJ whole genome shotgun (WGS) entry which is preliminary data.</text>
</comment>
<dbReference type="AlphaFoldDB" id="A0A4Y2JKY9"/>
<protein>
    <submittedName>
        <fullName evidence="1">Uncharacterized protein</fullName>
    </submittedName>
</protein>
<accession>A0A4Y2JKY9</accession>